<gene>
    <name evidence="2" type="primary">LOC142174231</name>
</gene>
<sequence length="766" mass="87332">MTRSSIKELVNYDPEIERFLQLRRKGQALSSQNIAYEGMENQEVENINPREVPVQIEDQVDEVAPRPTNRILRDYARPDRFNCESSVRKPPVAANNFKIRTGLIQTIQQSCIFTGDASEDPYSHLINFLELVETTKYNGVPPEAIKLRLFPFSLKGHAKTWLRSLPQESVYQAWERLKTMLRKCPHHDIPEHMQLYIFYHGIKPSSRNVIDAAAGGSVNTQQPNQYEACDMCGGNHQNHECQATNHNDEHVNVIGYKQYTFGSPMAQKHSGFQWSNPNGAENSQSFQKQKIQGPPGYQNPNHGQSNFRPYQQAGPYQQRPQQAHSSLDDLLYKYIKVTDEKMESQNSSLKNLEIQLSQLAALVSEKIQGPLPSNTEKNPKDHLKAITLQSGKELDEPYADQSEQQVNNGKNVEIPSEPSQKNKVKKKEENNIEKLTPLPVNIPFPQKIKREKLDNQCPKFLEILKQIHINIPFTDALLQMPSYAKFLKEILSSKRKLEEVYVVMLTKKCCAILQNKLPQKLGDPGSFTIPCTLGGVYFEKALCDSGALINLMSFYIFKKLDLGEIKDTSISLQFADQSTKKPKGIIENVLVRVDKFVFSVDFIVLEMKECPNEPIILGRPFLAIGRAIIDVHQGQLILRVDKERVIFDMQKILRYSGDETSSSCFSIDLISYLTDEFKDDQLIPDSMERCLIESGATQDDDPTIRKEAEILNKDSEEEEMKSEKIQPKIDFSVTIEFTGLWSFADEAGRWVVEELMESTVVVHGWT</sequence>
<accession>A0AC58TFY3</accession>
<name>A0AC58TFY3_TOBAC</name>
<evidence type="ECO:0000313" key="2">
    <source>
        <dbReference type="RefSeq" id="XP_075096125.1"/>
    </source>
</evidence>
<protein>
    <submittedName>
        <fullName evidence="2">Uncharacterized protein LOC142174231</fullName>
    </submittedName>
</protein>
<evidence type="ECO:0000313" key="1">
    <source>
        <dbReference type="Proteomes" id="UP000790787"/>
    </source>
</evidence>
<organism evidence="1 2">
    <name type="scientific">Nicotiana tabacum</name>
    <name type="common">Common tobacco</name>
    <dbReference type="NCBI Taxonomy" id="4097"/>
    <lineage>
        <taxon>Eukaryota</taxon>
        <taxon>Viridiplantae</taxon>
        <taxon>Streptophyta</taxon>
        <taxon>Embryophyta</taxon>
        <taxon>Tracheophyta</taxon>
        <taxon>Spermatophyta</taxon>
        <taxon>Magnoliopsida</taxon>
        <taxon>eudicotyledons</taxon>
        <taxon>Gunneridae</taxon>
        <taxon>Pentapetalae</taxon>
        <taxon>asterids</taxon>
        <taxon>lamiids</taxon>
        <taxon>Solanales</taxon>
        <taxon>Solanaceae</taxon>
        <taxon>Nicotianoideae</taxon>
        <taxon>Nicotianeae</taxon>
        <taxon>Nicotiana</taxon>
    </lineage>
</organism>
<proteinExistence type="predicted"/>
<dbReference type="RefSeq" id="XP_075096125.1">
    <property type="nucleotide sequence ID" value="XM_075240024.1"/>
</dbReference>
<reference evidence="2" key="2">
    <citation type="submission" date="2025-08" db="UniProtKB">
        <authorList>
            <consortium name="RefSeq"/>
        </authorList>
    </citation>
    <scope>IDENTIFICATION</scope>
    <source>
        <tissue evidence="2">Leaf</tissue>
    </source>
</reference>
<dbReference type="Proteomes" id="UP000790787">
    <property type="component" value="Chromosome 20"/>
</dbReference>
<reference evidence="1" key="1">
    <citation type="journal article" date="2014" name="Nat. Commun.">
        <title>The tobacco genome sequence and its comparison with those of tomato and potato.</title>
        <authorList>
            <person name="Sierro N."/>
            <person name="Battey J.N."/>
            <person name="Ouadi S."/>
            <person name="Bakaher N."/>
            <person name="Bovet L."/>
            <person name="Willig A."/>
            <person name="Goepfert S."/>
            <person name="Peitsch M.C."/>
            <person name="Ivanov N.V."/>
        </authorList>
    </citation>
    <scope>NUCLEOTIDE SEQUENCE [LARGE SCALE GENOMIC DNA]</scope>
</reference>
<keyword evidence="1" id="KW-1185">Reference proteome</keyword>